<accession>A0AAW0E415</accession>
<dbReference type="AlphaFoldDB" id="A0AAW0E415"/>
<name>A0AAW0E415_9AGAR</name>
<evidence type="ECO:0000313" key="2">
    <source>
        <dbReference type="Proteomes" id="UP001362999"/>
    </source>
</evidence>
<reference evidence="1 2" key="1">
    <citation type="journal article" date="2024" name="J Genomics">
        <title>Draft genome sequencing and assembly of Favolaschia claudopus CIRM-BRFM 2984 isolated from oak limbs.</title>
        <authorList>
            <person name="Navarro D."/>
            <person name="Drula E."/>
            <person name="Chaduli D."/>
            <person name="Cazenave R."/>
            <person name="Ahrendt S."/>
            <person name="Wang J."/>
            <person name="Lipzen A."/>
            <person name="Daum C."/>
            <person name="Barry K."/>
            <person name="Grigoriev I.V."/>
            <person name="Favel A."/>
            <person name="Rosso M.N."/>
            <person name="Martin F."/>
        </authorList>
    </citation>
    <scope>NUCLEOTIDE SEQUENCE [LARGE SCALE GENOMIC DNA]</scope>
    <source>
        <strain evidence="1 2">CIRM-BRFM 2984</strain>
    </source>
</reference>
<proteinExistence type="predicted"/>
<comment type="caution">
    <text evidence="1">The sequence shown here is derived from an EMBL/GenBank/DDBJ whole genome shotgun (WGS) entry which is preliminary data.</text>
</comment>
<organism evidence="1 2">
    <name type="scientific">Favolaschia claudopus</name>
    <dbReference type="NCBI Taxonomy" id="2862362"/>
    <lineage>
        <taxon>Eukaryota</taxon>
        <taxon>Fungi</taxon>
        <taxon>Dikarya</taxon>
        <taxon>Basidiomycota</taxon>
        <taxon>Agaricomycotina</taxon>
        <taxon>Agaricomycetes</taxon>
        <taxon>Agaricomycetidae</taxon>
        <taxon>Agaricales</taxon>
        <taxon>Marasmiineae</taxon>
        <taxon>Mycenaceae</taxon>
        <taxon>Favolaschia</taxon>
    </lineage>
</organism>
<evidence type="ECO:0000313" key="1">
    <source>
        <dbReference type="EMBL" id="KAK7059573.1"/>
    </source>
</evidence>
<sequence>MEGGMQLDGEASALPHLVTTSSSQLSFASSSVINAIYYKTAELRLNSTISHLSSTRSSASSIVEMSFSKTAASTGAQTKPSAQRASSGVSAVRYKFRADGLAALASKDAGVQPDAKRQRFLVKYPEALRTCFNAPNSSYLSRRPRPTALHLTPSRVNVFEIELERIIVKRFGGRELLKRES</sequence>
<dbReference type="EMBL" id="JAWWNJ010000003">
    <property type="protein sequence ID" value="KAK7059573.1"/>
    <property type="molecule type" value="Genomic_DNA"/>
</dbReference>
<protein>
    <submittedName>
        <fullName evidence="1">Uncharacterized protein</fullName>
    </submittedName>
</protein>
<dbReference type="Proteomes" id="UP001362999">
    <property type="component" value="Unassembled WGS sequence"/>
</dbReference>
<keyword evidence="2" id="KW-1185">Reference proteome</keyword>
<gene>
    <name evidence="1" type="ORF">R3P38DRAFT_2758992</name>
</gene>